<feature type="compositionally biased region" description="Basic and acidic residues" evidence="1">
    <location>
        <begin position="135"/>
        <end position="145"/>
    </location>
</feature>
<sequence>MEDSPGSGSPLAQGPNSSGRSHATRSRSRSIVSNSGVTPHANVHARLPPTIPQYNQDTHPLTDPSLLALTQQQIQESQPPIDTTLLGSPNLISPSTTSFPIDPALGGVPEPSPSPAVGSTSTPGPEMPVFGQELQPKEEDSREFESAMGEEENVGPLSGRNSKRASAIVEDNDAELRRLAEETRMVPLDELARRVRNDENSPSAEKTRQVYGLGWLQKNYLVSADNRSTITVVFAWQANSHPPKCRKVQVPPQDRNHPRKRLGMIICKMSNGSAQPFSNASFQTSIENTIENSSFYKTSSLSTEYPISSFLHQELHFSRNESDHLSTPNEILKLPNIDLYAPMGTDPDIAATLTAIYRSHCTSLVECVRYMRLKQFHQLFISFHGTLTAPVQKLLGEPSLALWIRESDWVMYKVRTPSARCKSYRPLL</sequence>
<gene>
    <name evidence="3" type="ORF">Q9L58_003846</name>
</gene>
<dbReference type="PANTHER" id="PTHR12619">
    <property type="entry name" value="RFX TRANSCRIPTION FACTOR FAMILY"/>
    <property type="match status" value="1"/>
</dbReference>
<proteinExistence type="predicted"/>
<dbReference type="PANTHER" id="PTHR12619:SF5">
    <property type="entry name" value="TRANSCRIPTION FACTOR RFX4"/>
    <property type="match status" value="1"/>
</dbReference>
<name>A0ABR3GNN8_9PEZI</name>
<accession>A0ABR3GNN8</accession>
<organism evidence="3 4">
    <name type="scientific">Discina gigas</name>
    <dbReference type="NCBI Taxonomy" id="1032678"/>
    <lineage>
        <taxon>Eukaryota</taxon>
        <taxon>Fungi</taxon>
        <taxon>Dikarya</taxon>
        <taxon>Ascomycota</taxon>
        <taxon>Pezizomycotina</taxon>
        <taxon>Pezizomycetes</taxon>
        <taxon>Pezizales</taxon>
        <taxon>Discinaceae</taxon>
        <taxon>Discina</taxon>
    </lineage>
</organism>
<evidence type="ECO:0000313" key="3">
    <source>
        <dbReference type="EMBL" id="KAL0637196.1"/>
    </source>
</evidence>
<dbReference type="InterPro" id="IPR039779">
    <property type="entry name" value="RFX-like"/>
</dbReference>
<feature type="region of interest" description="Disordered" evidence="1">
    <location>
        <begin position="1"/>
        <end position="166"/>
    </location>
</feature>
<feature type="domain" description="RFX1-4/6/8-like BCD" evidence="2">
    <location>
        <begin position="354"/>
        <end position="414"/>
    </location>
</feature>
<dbReference type="InterPro" id="IPR057321">
    <property type="entry name" value="RFX1-4/6/8-like_BCD"/>
</dbReference>
<comment type="caution">
    <text evidence="3">The sequence shown here is derived from an EMBL/GenBank/DDBJ whole genome shotgun (WGS) entry which is preliminary data.</text>
</comment>
<feature type="compositionally biased region" description="Polar residues" evidence="1">
    <location>
        <begin position="68"/>
        <end position="99"/>
    </location>
</feature>
<dbReference type="EMBL" id="JBBBZM010000038">
    <property type="protein sequence ID" value="KAL0637196.1"/>
    <property type="molecule type" value="Genomic_DNA"/>
</dbReference>
<reference evidence="3 4" key="1">
    <citation type="submission" date="2024-02" db="EMBL/GenBank/DDBJ databases">
        <title>Discinaceae phylogenomics.</title>
        <authorList>
            <person name="Dirks A.C."/>
            <person name="James T.Y."/>
        </authorList>
    </citation>
    <scope>NUCLEOTIDE SEQUENCE [LARGE SCALE GENOMIC DNA]</scope>
    <source>
        <strain evidence="3 4">ACD0624</strain>
    </source>
</reference>
<dbReference type="Proteomes" id="UP001447188">
    <property type="component" value="Unassembled WGS sequence"/>
</dbReference>
<protein>
    <recommendedName>
        <fullName evidence="2">RFX1-4/6/8-like BCD domain-containing protein</fullName>
    </recommendedName>
</protein>
<evidence type="ECO:0000259" key="2">
    <source>
        <dbReference type="Pfam" id="PF25340"/>
    </source>
</evidence>
<evidence type="ECO:0000256" key="1">
    <source>
        <dbReference type="SAM" id="MobiDB-lite"/>
    </source>
</evidence>
<dbReference type="Pfam" id="PF25340">
    <property type="entry name" value="BCD_RFX"/>
    <property type="match status" value="1"/>
</dbReference>
<keyword evidence="4" id="KW-1185">Reference proteome</keyword>
<evidence type="ECO:0000313" key="4">
    <source>
        <dbReference type="Proteomes" id="UP001447188"/>
    </source>
</evidence>